<reference evidence="2 3" key="1">
    <citation type="submission" date="2023-07" db="EMBL/GenBank/DDBJ databases">
        <title>Genomic Encyclopedia of Type Strains, Phase IV (KMG-IV): sequencing the most valuable type-strain genomes for metagenomic binning, comparative biology and taxonomic classification.</title>
        <authorList>
            <person name="Goeker M."/>
        </authorList>
    </citation>
    <scope>NUCLEOTIDE SEQUENCE [LARGE SCALE GENOMIC DNA]</scope>
    <source>
        <strain evidence="2 3">T98</strain>
    </source>
</reference>
<keyword evidence="1" id="KW-0175">Coiled coil</keyword>
<name>A0ABU3H4A3_9BACL</name>
<protein>
    <submittedName>
        <fullName evidence="2">Nucleic acid-binding Zn-ribbon protein</fullName>
    </submittedName>
</protein>
<organism evidence="2 3">
    <name type="scientific">Paenibacillus forsythiae</name>
    <dbReference type="NCBI Taxonomy" id="365616"/>
    <lineage>
        <taxon>Bacteria</taxon>
        <taxon>Bacillati</taxon>
        <taxon>Bacillota</taxon>
        <taxon>Bacilli</taxon>
        <taxon>Bacillales</taxon>
        <taxon>Paenibacillaceae</taxon>
        <taxon>Paenibacillus</taxon>
    </lineage>
</organism>
<feature type="coiled-coil region" evidence="1">
    <location>
        <begin position="259"/>
        <end position="314"/>
    </location>
</feature>
<dbReference type="EMBL" id="JAUSUY010000003">
    <property type="protein sequence ID" value="MDT3425281.1"/>
    <property type="molecule type" value="Genomic_DNA"/>
</dbReference>
<gene>
    <name evidence="2" type="ORF">J2Z22_000797</name>
</gene>
<comment type="caution">
    <text evidence="2">The sequence shown here is derived from an EMBL/GenBank/DDBJ whole genome shotgun (WGS) entry which is preliminary data.</text>
</comment>
<sequence>MHESEWLPRLLLKSDLLHICNLFNLSIDGFRKDKLSTRPVEQLRGVVTSALVRGIGTRKAIRGKIPMHLFYAEIAEDAKEQIPENWKSLSFEEIAVELDLCSQLRIYQKIAIIYEWHNDQYTEHSDAIKKNAVEKKPLFQGIFNINEDEMVNKAIMRIGNGILYPTVDEYTEFIESIGANEKWEAIKARLDENENERSKLNYIASLNSFDRFLAVIAMLPEQERLQQIAFSMYLEEKENLKTEAFKQVKMETVATNEQCSRLMIELEQAKEKNHCLQDEIVQLTDKILTTDKALTFSKAELQIVKNERENERQKRIYAEKIKELFEELVPLSIDAIIVTDSPDPRIKEVFSKSIFSKNFLLKEKQNGTIFKLKNKVWFIDRQSFKNTQDWLHIKNFLNENEFYFEEYNDYIELLKQYIQVIEKDITEEYVP</sequence>
<evidence type="ECO:0000256" key="1">
    <source>
        <dbReference type="SAM" id="Coils"/>
    </source>
</evidence>
<dbReference type="Proteomes" id="UP001248709">
    <property type="component" value="Unassembled WGS sequence"/>
</dbReference>
<accession>A0ABU3H4A3</accession>
<evidence type="ECO:0000313" key="2">
    <source>
        <dbReference type="EMBL" id="MDT3425281.1"/>
    </source>
</evidence>
<dbReference type="RefSeq" id="WP_025701577.1">
    <property type="nucleotide sequence ID" value="NZ_JAUSUY010000003.1"/>
</dbReference>
<keyword evidence="3" id="KW-1185">Reference proteome</keyword>
<proteinExistence type="predicted"/>
<evidence type="ECO:0000313" key="3">
    <source>
        <dbReference type="Proteomes" id="UP001248709"/>
    </source>
</evidence>